<name>A0A2T0SRQ3_9PSEU</name>
<feature type="transmembrane region" description="Helical" evidence="1">
    <location>
        <begin position="156"/>
        <end position="179"/>
    </location>
</feature>
<evidence type="ECO:0000313" key="2">
    <source>
        <dbReference type="EMBL" id="PRY36086.1"/>
    </source>
</evidence>
<feature type="transmembrane region" description="Helical" evidence="1">
    <location>
        <begin position="88"/>
        <end position="109"/>
    </location>
</feature>
<reference evidence="2 3" key="1">
    <citation type="submission" date="2018-03" db="EMBL/GenBank/DDBJ databases">
        <title>Genomic Encyclopedia of Archaeal and Bacterial Type Strains, Phase II (KMG-II): from individual species to whole genera.</title>
        <authorList>
            <person name="Goeker M."/>
        </authorList>
    </citation>
    <scope>NUCLEOTIDE SEQUENCE [LARGE SCALE GENOMIC DNA]</scope>
    <source>
        <strain evidence="2 3">DSM 44720</strain>
    </source>
</reference>
<dbReference type="EMBL" id="PVTF01000012">
    <property type="protein sequence ID" value="PRY36086.1"/>
    <property type="molecule type" value="Genomic_DNA"/>
</dbReference>
<accession>A0A2T0SRQ3</accession>
<keyword evidence="1" id="KW-0472">Membrane</keyword>
<proteinExistence type="predicted"/>
<keyword evidence="3" id="KW-1185">Reference proteome</keyword>
<feature type="transmembrane region" description="Helical" evidence="1">
    <location>
        <begin position="12"/>
        <end position="34"/>
    </location>
</feature>
<dbReference type="Proteomes" id="UP000239494">
    <property type="component" value="Unassembled WGS sequence"/>
</dbReference>
<keyword evidence="1" id="KW-0812">Transmembrane</keyword>
<keyword evidence="1" id="KW-1133">Transmembrane helix</keyword>
<evidence type="ECO:0000256" key="1">
    <source>
        <dbReference type="SAM" id="Phobius"/>
    </source>
</evidence>
<dbReference type="AlphaFoldDB" id="A0A2T0SRQ3"/>
<dbReference type="RefSeq" id="WP_245887173.1">
    <property type="nucleotide sequence ID" value="NZ_PVTF01000012.1"/>
</dbReference>
<feature type="transmembrane region" description="Helical" evidence="1">
    <location>
        <begin position="191"/>
        <end position="211"/>
    </location>
</feature>
<feature type="transmembrane region" description="Helical" evidence="1">
    <location>
        <begin position="54"/>
        <end position="76"/>
    </location>
</feature>
<evidence type="ECO:0000313" key="3">
    <source>
        <dbReference type="Proteomes" id="UP000239494"/>
    </source>
</evidence>
<organism evidence="2 3">
    <name type="scientific">Umezawaea tangerina</name>
    <dbReference type="NCBI Taxonomy" id="84725"/>
    <lineage>
        <taxon>Bacteria</taxon>
        <taxon>Bacillati</taxon>
        <taxon>Actinomycetota</taxon>
        <taxon>Actinomycetes</taxon>
        <taxon>Pseudonocardiales</taxon>
        <taxon>Pseudonocardiaceae</taxon>
        <taxon>Umezawaea</taxon>
    </lineage>
</organism>
<protein>
    <submittedName>
        <fullName evidence="2">Putative membrane protein DUF2306</fullName>
    </submittedName>
</protein>
<gene>
    <name evidence="2" type="ORF">CLV43_1128</name>
</gene>
<dbReference type="InterPro" id="IPR018750">
    <property type="entry name" value="DUF2306_membrane"/>
</dbReference>
<sequence>MSTAVTWWRRPWVVPLAVVTVAFLAFSLPPYLTLDPAKARLPISPDAPGQYPLLVLHILFGSVALVASCLQVWPWFRARFRVAHRRIGRAYVFAGVLPSAVLAIPTSVYGHTGPVGATGNVLLAVLWLATTAVGFRMARERRFAEHRRWMIRSFALGMSIVANRVWLVVLMIAFLPAGAGEAEMAAATQQAAVVSIWASWVVNLLVAEWWIARSRKKKRQPVGVS</sequence>
<dbReference type="Pfam" id="PF10067">
    <property type="entry name" value="DUF2306"/>
    <property type="match status" value="1"/>
</dbReference>
<feature type="transmembrane region" description="Helical" evidence="1">
    <location>
        <begin position="115"/>
        <end position="135"/>
    </location>
</feature>
<comment type="caution">
    <text evidence="2">The sequence shown here is derived from an EMBL/GenBank/DDBJ whole genome shotgun (WGS) entry which is preliminary data.</text>
</comment>